<dbReference type="Proteomes" id="UP000652176">
    <property type="component" value="Unassembled WGS sequence"/>
</dbReference>
<evidence type="ECO:0000313" key="1">
    <source>
        <dbReference type="EMBL" id="MBD9356463.1"/>
    </source>
</evidence>
<comment type="caution">
    <text evidence="1">The sequence shown here is derived from an EMBL/GenBank/DDBJ whole genome shotgun (WGS) entry which is preliminary data.</text>
</comment>
<protein>
    <submittedName>
        <fullName evidence="1">DUF2971 domain-containing protein</fullName>
    </submittedName>
</protein>
<dbReference type="Pfam" id="PF11185">
    <property type="entry name" value="DUF2971"/>
    <property type="match status" value="1"/>
</dbReference>
<name>A0ABR9D009_9GAMM</name>
<dbReference type="EMBL" id="JACXSS010000001">
    <property type="protein sequence ID" value="MBD9356463.1"/>
    <property type="molecule type" value="Genomic_DNA"/>
</dbReference>
<organism evidence="1 2">
    <name type="scientific">Methylomonas albis</name>
    <dbReference type="NCBI Taxonomy" id="1854563"/>
    <lineage>
        <taxon>Bacteria</taxon>
        <taxon>Pseudomonadati</taxon>
        <taxon>Pseudomonadota</taxon>
        <taxon>Gammaproteobacteria</taxon>
        <taxon>Methylococcales</taxon>
        <taxon>Methylococcaceae</taxon>
        <taxon>Methylomonas</taxon>
    </lineage>
</organism>
<accession>A0ABR9D009</accession>
<gene>
    <name evidence="1" type="ORF">IE877_11280</name>
</gene>
<dbReference type="InterPro" id="IPR021352">
    <property type="entry name" value="DUF2971"/>
</dbReference>
<keyword evidence="2" id="KW-1185">Reference proteome</keyword>
<evidence type="ECO:0000313" key="2">
    <source>
        <dbReference type="Proteomes" id="UP000652176"/>
    </source>
</evidence>
<dbReference type="RefSeq" id="WP_192374813.1">
    <property type="nucleotide sequence ID" value="NZ_CAJHIV010000001.1"/>
</dbReference>
<sequence>MTFYKYTNTNTTNLILENESLRWSSPVIFNDIEECQFTPFTKEQYINSHEKCWDILTECAKGISVYNSVKLSDINKTLIYMIRHMIEVGTYRREHFSEFMANFNRSPESDFRDFLNIAQIKCFRILCVTTEYDNRLMWAHYADQHYGCVLEIDEPFKKKPNLLREGPIKYHENLTPSFNILDYLLYGETKKHRDSLVNDVVFSKRSLWGYENEYRFLFYESFGEISVTVNCQTNSKHIDVKNQSEVLYTDVPICIEAIKSITFGARTKDDDIEGVLKILSKKEYKCMLYRMKMEDGLMKRQALKS</sequence>
<reference evidence="1 2" key="1">
    <citation type="submission" date="2020-09" db="EMBL/GenBank/DDBJ databases">
        <title>Methylomonas albis sp. nov. and Methylomonas fluvii sp. nov.: Two cold-adapted methanotrophs from the River Elbe and an amended description of Methylovulum psychrotolerans strain Eb1.</title>
        <authorList>
            <person name="Bussmann I.K."/>
            <person name="Klings K.-W."/>
            <person name="Warnstedt J."/>
            <person name="Hoppert M."/>
            <person name="Saborowski A."/>
            <person name="Horn F."/>
            <person name="Liebner S."/>
        </authorList>
    </citation>
    <scope>NUCLEOTIDE SEQUENCE [LARGE SCALE GENOMIC DNA]</scope>
    <source>
        <strain evidence="1 2">EbA</strain>
    </source>
</reference>
<proteinExistence type="predicted"/>